<gene>
    <name evidence="1" type="primary">AlNc14C464G11794</name>
    <name evidence="1" type="ORF">ALNC14_132820</name>
</gene>
<dbReference type="EMBL" id="FR824506">
    <property type="protein sequence ID" value="CCA27138.1"/>
    <property type="molecule type" value="Genomic_DNA"/>
</dbReference>
<organism evidence="1">
    <name type="scientific">Albugo laibachii Nc14</name>
    <dbReference type="NCBI Taxonomy" id="890382"/>
    <lineage>
        <taxon>Eukaryota</taxon>
        <taxon>Sar</taxon>
        <taxon>Stramenopiles</taxon>
        <taxon>Oomycota</taxon>
        <taxon>Peronosporomycetes</taxon>
        <taxon>Albuginales</taxon>
        <taxon>Albuginaceae</taxon>
        <taxon>Albugo</taxon>
    </lineage>
</organism>
<name>F0X056_9STRA</name>
<dbReference type="AlphaFoldDB" id="F0X056"/>
<dbReference type="HOGENOM" id="CLU_1498928_0_0_1"/>
<accession>F0X056</accession>
<sequence length="180" mass="21291">MPFRQRWKVIAPPTILTKIVCILTCVNQRSCRCRIQFRREQLSRCLTIYCHLGIQFIGSEPFFLIKKLRTLCALVESSLDSRYSESWEDSFQIHQKRKFTLPCKLYESISKFSYPTTDTLIRQGTIKNYEKRTYRDIETESRKTLKYSCRRIVRKLPIPLSTVRYFTGNVVPLKVSCMIG</sequence>
<proteinExistence type="predicted"/>
<reference evidence="1" key="1">
    <citation type="journal article" date="2011" name="PLoS Biol.">
        <title>Gene gain and loss during evolution of obligate parasitism in the white rust pathogen of Arabidopsis thaliana.</title>
        <authorList>
            <person name="Kemen E."/>
            <person name="Gardiner A."/>
            <person name="Schultz-Larsen T."/>
            <person name="Kemen A.C."/>
            <person name="Balmuth A.L."/>
            <person name="Robert-Seilaniantz A."/>
            <person name="Bailey K."/>
            <person name="Holub E."/>
            <person name="Studholme D.J."/>
            <person name="Maclean D."/>
            <person name="Jones J.D."/>
        </authorList>
    </citation>
    <scope>NUCLEOTIDE SEQUENCE</scope>
</reference>
<evidence type="ECO:0000313" key="1">
    <source>
        <dbReference type="EMBL" id="CCA27138.1"/>
    </source>
</evidence>
<protein>
    <submittedName>
        <fullName evidence="1">AlNc14C464G11794 protein</fullName>
    </submittedName>
</protein>
<reference evidence="1" key="2">
    <citation type="submission" date="2011-02" db="EMBL/GenBank/DDBJ databases">
        <authorList>
            <person name="MacLean D."/>
        </authorList>
    </citation>
    <scope>NUCLEOTIDE SEQUENCE</scope>
</reference>